<comment type="function">
    <text evidence="10">Catalyzes the first step in hexosamine metabolism, converting fructose-6P into glucosamine-6P using glutamine as a nitrogen source.</text>
</comment>
<protein>
    <recommendedName>
        <fullName evidence="4 10">Glutamine--fructose-6-phosphate aminotransferase [isomerizing]</fullName>
        <ecNumber evidence="3 10">2.6.1.16</ecNumber>
    </recommendedName>
    <alternativeName>
        <fullName evidence="10">D-fructose-6-phosphate amidotransferase</fullName>
    </alternativeName>
    <alternativeName>
        <fullName evidence="10">GFAT</fullName>
    </alternativeName>
    <alternativeName>
        <fullName evidence="10">Glucosamine-6-phosphate synthase</fullName>
    </alternativeName>
    <alternativeName>
        <fullName evidence="10">Hexosephosphate aminotransferase</fullName>
    </alternativeName>
    <alternativeName>
        <fullName evidence="10">L-glutamine--D-fructose-6-phosphate amidotransferase</fullName>
    </alternativeName>
</protein>
<feature type="active site" description="For Fru-6P isomerization activity" evidence="10">
    <location>
        <position position="605"/>
    </location>
</feature>
<dbReference type="InterPro" id="IPR035466">
    <property type="entry name" value="GlmS/AgaS_SIS"/>
</dbReference>
<dbReference type="GO" id="GO:0097367">
    <property type="term" value="F:carbohydrate derivative binding"/>
    <property type="evidence" value="ECO:0007669"/>
    <property type="project" value="InterPro"/>
</dbReference>
<dbReference type="RefSeq" id="WP_044248130.1">
    <property type="nucleotide sequence ID" value="NZ_ASRX01000066.1"/>
</dbReference>
<dbReference type="InterPro" id="IPR046348">
    <property type="entry name" value="SIS_dom_sf"/>
</dbReference>
<accession>A0A017SZX2</accession>
<proteinExistence type="inferred from homology"/>
<dbReference type="PANTHER" id="PTHR10937:SF0">
    <property type="entry name" value="GLUTAMINE--FRUCTOSE-6-PHOSPHATE TRANSAMINASE (ISOMERIZING)"/>
    <property type="match status" value="1"/>
</dbReference>
<comment type="caution">
    <text evidence="13">The sequence shown here is derived from an EMBL/GenBank/DDBJ whole genome shotgun (WGS) entry which is preliminary data.</text>
</comment>
<dbReference type="GO" id="GO:0006487">
    <property type="term" value="P:protein N-linked glycosylation"/>
    <property type="evidence" value="ECO:0007669"/>
    <property type="project" value="TreeGrafter"/>
</dbReference>
<dbReference type="CDD" id="cd05008">
    <property type="entry name" value="SIS_GlmS_GlmD_1"/>
    <property type="match status" value="1"/>
</dbReference>
<evidence type="ECO:0000256" key="6">
    <source>
        <dbReference type="ARBA" id="ARBA00022576"/>
    </source>
</evidence>
<evidence type="ECO:0000256" key="5">
    <source>
        <dbReference type="ARBA" id="ARBA00022490"/>
    </source>
</evidence>
<feature type="active site" description="Nucleophile; for GATase activity" evidence="10">
    <location>
        <position position="2"/>
    </location>
</feature>
<dbReference type="STRING" id="1192034.CAP_7480"/>
<dbReference type="OrthoDB" id="9761808at2"/>
<dbReference type="CDD" id="cd05009">
    <property type="entry name" value="SIS_GlmS_GlmD_2"/>
    <property type="match status" value="1"/>
</dbReference>
<dbReference type="Proteomes" id="UP000019678">
    <property type="component" value="Unassembled WGS sequence"/>
</dbReference>
<dbReference type="NCBIfam" id="NF001484">
    <property type="entry name" value="PRK00331.1"/>
    <property type="match status" value="1"/>
</dbReference>
<dbReference type="SUPFAM" id="SSF56235">
    <property type="entry name" value="N-terminal nucleophile aminohydrolases (Ntn hydrolases)"/>
    <property type="match status" value="1"/>
</dbReference>
<evidence type="ECO:0000256" key="7">
    <source>
        <dbReference type="ARBA" id="ARBA00022679"/>
    </source>
</evidence>
<sequence>MCGIVGYVGSKNAAPIIVEGLRKLEYRGYDSAGIAIHDGKGIEIVRTLGKLARLSEALEKRTLEGGTGIGHTRWATHGRPSEVNAHPHSSGPVALVHNGIIENYVAIRHELEGQGVKFSSDTDTEVMAHLIHRELSRGVKPLFKAAQNALKLVHGAYAIAVMSRDEPGVVVVARYGSPLVLGVCEGESMCGSDIPALLSHTRDMIFLEDGDVAELRADGIRIETVSGEIVQRKVRRIDWSPVMAERGGYKHFMLKEIHEQPDVVEQTLRGRIDVVNGDVYATEIGVTPEAARAIKRVYITACGTSHHAGIAGRYWIEQLARVPTVVELASEVRYRDPIFYPDDLVIAISQSGETADTIAALKAAKAQGAKVLALCNVVDSAIPRASDGALYTHAGPEIGVASTKCFTTQLAALLMLAVYLGRRRETLAEDRAREILQALLEIPGQMRDVLGDADYVHAIAKKMVHAKDVLFLGRGLGFPIALEGALKLKEISYAHAEGYAAGEMKHGPIALIDESLPVVVICPRDAHFEKTVSNLEEVRAREGQVIAIATKGDEQILEKSQFQVWLPKVRDEVLPLLTVLPLQLISYYVANLKGNDVDQPRNLAKTVTVE</sequence>
<dbReference type="InterPro" id="IPR017932">
    <property type="entry name" value="GATase_2_dom"/>
</dbReference>
<dbReference type="GO" id="GO:0005829">
    <property type="term" value="C:cytosol"/>
    <property type="evidence" value="ECO:0007669"/>
    <property type="project" value="TreeGrafter"/>
</dbReference>
<dbReference type="InterPro" id="IPR047084">
    <property type="entry name" value="GFAT_N"/>
</dbReference>
<dbReference type="Gene3D" id="3.60.20.10">
    <property type="entry name" value="Glutamine Phosphoribosylpyrophosphate, subunit 1, domain 1"/>
    <property type="match status" value="1"/>
</dbReference>
<keyword evidence="8" id="KW-0677">Repeat</keyword>
<dbReference type="EMBL" id="ASRX01000066">
    <property type="protein sequence ID" value="EYF02140.1"/>
    <property type="molecule type" value="Genomic_DNA"/>
</dbReference>
<dbReference type="SUPFAM" id="SSF53697">
    <property type="entry name" value="SIS domain"/>
    <property type="match status" value="1"/>
</dbReference>
<comment type="catalytic activity">
    <reaction evidence="1 10">
        <text>D-fructose 6-phosphate + L-glutamine = D-glucosamine 6-phosphate + L-glutamate</text>
        <dbReference type="Rhea" id="RHEA:13237"/>
        <dbReference type="ChEBI" id="CHEBI:29985"/>
        <dbReference type="ChEBI" id="CHEBI:58359"/>
        <dbReference type="ChEBI" id="CHEBI:58725"/>
        <dbReference type="ChEBI" id="CHEBI:61527"/>
        <dbReference type="EC" id="2.6.1.16"/>
    </reaction>
</comment>
<dbReference type="HAMAP" id="MF_00164">
    <property type="entry name" value="GlmS"/>
    <property type="match status" value="1"/>
</dbReference>
<keyword evidence="7 10" id="KW-0808">Transferase</keyword>
<evidence type="ECO:0000259" key="12">
    <source>
        <dbReference type="PROSITE" id="PS51464"/>
    </source>
</evidence>
<dbReference type="eggNOG" id="COG0449">
    <property type="taxonomic scope" value="Bacteria"/>
</dbReference>
<evidence type="ECO:0000256" key="3">
    <source>
        <dbReference type="ARBA" id="ARBA00012916"/>
    </source>
</evidence>
<gene>
    <name evidence="10" type="primary">glmS</name>
    <name evidence="13" type="ORF">CAP_7480</name>
</gene>
<comment type="subcellular location">
    <subcellularLocation>
        <location evidence="2 10">Cytoplasm</location>
    </subcellularLocation>
</comment>
<dbReference type="InterPro" id="IPR035490">
    <property type="entry name" value="GlmS/FrlB_SIS"/>
</dbReference>
<dbReference type="Pfam" id="PF01380">
    <property type="entry name" value="SIS"/>
    <property type="match status" value="2"/>
</dbReference>
<keyword evidence="9" id="KW-0315">Glutamine amidotransferase</keyword>
<dbReference type="PROSITE" id="PS51464">
    <property type="entry name" value="SIS"/>
    <property type="match status" value="2"/>
</dbReference>
<dbReference type="CDD" id="cd00714">
    <property type="entry name" value="GFAT"/>
    <property type="match status" value="1"/>
</dbReference>
<dbReference type="InterPro" id="IPR029055">
    <property type="entry name" value="Ntn_hydrolases_N"/>
</dbReference>
<name>A0A017SZX2_9BACT</name>
<dbReference type="Pfam" id="PF13522">
    <property type="entry name" value="GATase_6"/>
    <property type="match status" value="1"/>
</dbReference>
<evidence type="ECO:0000256" key="10">
    <source>
        <dbReference type="HAMAP-Rule" id="MF_00164"/>
    </source>
</evidence>
<dbReference type="InterPro" id="IPR005855">
    <property type="entry name" value="GFAT"/>
</dbReference>
<feature type="domain" description="SIS" evidence="12">
    <location>
        <begin position="459"/>
        <end position="600"/>
    </location>
</feature>
<evidence type="ECO:0000259" key="11">
    <source>
        <dbReference type="PROSITE" id="PS51278"/>
    </source>
</evidence>
<dbReference type="FunFam" id="3.40.50.10490:FF:000001">
    <property type="entry name" value="Glutamine--fructose-6-phosphate aminotransferase [isomerizing]"/>
    <property type="match status" value="1"/>
</dbReference>
<feature type="initiator methionine" description="Removed" evidence="10">
    <location>
        <position position="1"/>
    </location>
</feature>
<dbReference type="GO" id="GO:0004360">
    <property type="term" value="F:glutamine-fructose-6-phosphate transaminase (isomerizing) activity"/>
    <property type="evidence" value="ECO:0007669"/>
    <property type="project" value="UniProtKB-UniRule"/>
</dbReference>
<evidence type="ECO:0000256" key="2">
    <source>
        <dbReference type="ARBA" id="ARBA00004496"/>
    </source>
</evidence>
<evidence type="ECO:0000256" key="4">
    <source>
        <dbReference type="ARBA" id="ARBA00016090"/>
    </source>
</evidence>
<evidence type="ECO:0000256" key="1">
    <source>
        <dbReference type="ARBA" id="ARBA00001031"/>
    </source>
</evidence>
<comment type="subunit">
    <text evidence="10">Homodimer.</text>
</comment>
<dbReference type="NCBIfam" id="TIGR01135">
    <property type="entry name" value="glmS"/>
    <property type="match status" value="1"/>
</dbReference>
<evidence type="ECO:0000313" key="14">
    <source>
        <dbReference type="Proteomes" id="UP000019678"/>
    </source>
</evidence>
<dbReference type="Gene3D" id="3.40.50.10490">
    <property type="entry name" value="Glucose-6-phosphate isomerase like protein, domain 1"/>
    <property type="match status" value="2"/>
</dbReference>
<dbReference type="FunFam" id="3.60.20.10:FF:000006">
    <property type="entry name" value="Glutamine--fructose-6-phosphate aminotransferase [isomerizing]"/>
    <property type="match status" value="1"/>
</dbReference>
<dbReference type="GO" id="GO:0005975">
    <property type="term" value="P:carbohydrate metabolic process"/>
    <property type="evidence" value="ECO:0007669"/>
    <property type="project" value="UniProtKB-UniRule"/>
</dbReference>
<evidence type="ECO:0000256" key="8">
    <source>
        <dbReference type="ARBA" id="ARBA00022737"/>
    </source>
</evidence>
<dbReference type="EC" id="2.6.1.16" evidence="3 10"/>
<keyword evidence="14" id="KW-1185">Reference proteome</keyword>
<dbReference type="PANTHER" id="PTHR10937">
    <property type="entry name" value="GLUCOSAMINE--FRUCTOSE-6-PHOSPHATE AMINOTRANSFERASE, ISOMERIZING"/>
    <property type="match status" value="1"/>
</dbReference>
<evidence type="ECO:0000256" key="9">
    <source>
        <dbReference type="ARBA" id="ARBA00022962"/>
    </source>
</evidence>
<reference evidence="13 14" key="1">
    <citation type="submission" date="2013-05" db="EMBL/GenBank/DDBJ databases">
        <title>Genome assembly of Chondromyces apiculatus DSM 436.</title>
        <authorList>
            <person name="Sharma G."/>
            <person name="Khatri I."/>
            <person name="Kaur C."/>
            <person name="Mayilraj S."/>
            <person name="Subramanian S."/>
        </authorList>
    </citation>
    <scope>NUCLEOTIDE SEQUENCE [LARGE SCALE GENOMIC DNA]</scope>
    <source>
        <strain evidence="13 14">DSM 436</strain>
    </source>
</reference>
<organism evidence="13 14">
    <name type="scientific">Chondromyces apiculatus DSM 436</name>
    <dbReference type="NCBI Taxonomy" id="1192034"/>
    <lineage>
        <taxon>Bacteria</taxon>
        <taxon>Pseudomonadati</taxon>
        <taxon>Myxococcota</taxon>
        <taxon>Polyangia</taxon>
        <taxon>Polyangiales</taxon>
        <taxon>Polyangiaceae</taxon>
        <taxon>Chondromyces</taxon>
    </lineage>
</organism>
<dbReference type="GO" id="GO:0006047">
    <property type="term" value="P:UDP-N-acetylglucosamine metabolic process"/>
    <property type="evidence" value="ECO:0007669"/>
    <property type="project" value="TreeGrafter"/>
</dbReference>
<dbReference type="PROSITE" id="PS51278">
    <property type="entry name" value="GATASE_TYPE_2"/>
    <property type="match status" value="1"/>
</dbReference>
<evidence type="ECO:0000313" key="13">
    <source>
        <dbReference type="EMBL" id="EYF02140.1"/>
    </source>
</evidence>
<keyword evidence="5 10" id="KW-0963">Cytoplasm</keyword>
<feature type="domain" description="Glutamine amidotransferase type-2" evidence="11">
    <location>
        <begin position="2"/>
        <end position="218"/>
    </location>
</feature>
<dbReference type="AlphaFoldDB" id="A0A017SZX2"/>
<keyword evidence="6 10" id="KW-0032">Aminotransferase</keyword>
<dbReference type="InterPro" id="IPR001347">
    <property type="entry name" value="SIS_dom"/>
</dbReference>
<feature type="domain" description="SIS" evidence="12">
    <location>
        <begin position="286"/>
        <end position="426"/>
    </location>
</feature>
<dbReference type="GO" id="GO:0006002">
    <property type="term" value="P:fructose 6-phosphate metabolic process"/>
    <property type="evidence" value="ECO:0007669"/>
    <property type="project" value="TreeGrafter"/>
</dbReference>